<evidence type="ECO:0000256" key="7">
    <source>
        <dbReference type="ARBA" id="ARBA00022840"/>
    </source>
</evidence>
<comment type="subcellular location">
    <subcellularLocation>
        <location evidence="1">Cell membrane</location>
        <topology evidence="1">Peripheral membrane protein</topology>
    </subcellularLocation>
</comment>
<keyword evidence="8" id="KW-1278">Translocase</keyword>
<keyword evidence="9" id="KW-0472">Membrane</keyword>
<reference evidence="12 13" key="1">
    <citation type="submission" date="2015-09" db="EMBL/GenBank/DDBJ databases">
        <title>Sorangium comparison.</title>
        <authorList>
            <person name="Zaburannyi N."/>
            <person name="Bunk B."/>
            <person name="Overmann J."/>
            <person name="Mueller R."/>
        </authorList>
    </citation>
    <scope>NUCLEOTIDE SEQUENCE [LARGE SCALE GENOMIC DNA]</scope>
    <source>
        <strain evidence="12 13">So ce26</strain>
    </source>
</reference>
<feature type="compositionally biased region" description="Gly residues" evidence="10">
    <location>
        <begin position="513"/>
        <end position="525"/>
    </location>
</feature>
<dbReference type="Proteomes" id="UP000238348">
    <property type="component" value="Chromosome"/>
</dbReference>
<evidence type="ECO:0000313" key="13">
    <source>
        <dbReference type="Proteomes" id="UP000238348"/>
    </source>
</evidence>
<keyword evidence="7 12" id="KW-0067">ATP-binding</keyword>
<keyword evidence="2" id="KW-0813">Transport</keyword>
<dbReference type="EMBL" id="CP012673">
    <property type="protein sequence ID" value="AUX47725.1"/>
    <property type="molecule type" value="Genomic_DNA"/>
</dbReference>
<evidence type="ECO:0000256" key="1">
    <source>
        <dbReference type="ARBA" id="ARBA00004202"/>
    </source>
</evidence>
<evidence type="ECO:0000256" key="9">
    <source>
        <dbReference type="ARBA" id="ARBA00023136"/>
    </source>
</evidence>
<feature type="domain" description="ABC transporter" evidence="11">
    <location>
        <begin position="5"/>
        <end position="240"/>
    </location>
</feature>
<evidence type="ECO:0000256" key="10">
    <source>
        <dbReference type="SAM" id="MobiDB-lite"/>
    </source>
</evidence>
<evidence type="ECO:0000313" key="12">
    <source>
        <dbReference type="EMBL" id="AUX47725.1"/>
    </source>
</evidence>
<dbReference type="RefSeq" id="WP_234023043.1">
    <property type="nucleotide sequence ID" value="NZ_CP012673.1"/>
</dbReference>
<feature type="domain" description="ABC transporter" evidence="11">
    <location>
        <begin position="257"/>
        <end position="505"/>
    </location>
</feature>
<dbReference type="PROSITE" id="PS50893">
    <property type="entry name" value="ABC_TRANSPORTER_2"/>
    <property type="match status" value="2"/>
</dbReference>
<dbReference type="PANTHER" id="PTHR43790">
    <property type="entry name" value="CARBOHYDRATE TRANSPORT ATP-BINDING PROTEIN MG119-RELATED"/>
    <property type="match status" value="1"/>
</dbReference>
<keyword evidence="3" id="KW-1003">Cell membrane</keyword>
<dbReference type="GO" id="GO:0005524">
    <property type="term" value="F:ATP binding"/>
    <property type="evidence" value="ECO:0007669"/>
    <property type="project" value="UniProtKB-KW"/>
</dbReference>
<dbReference type="InterPro" id="IPR027417">
    <property type="entry name" value="P-loop_NTPase"/>
</dbReference>
<evidence type="ECO:0000259" key="11">
    <source>
        <dbReference type="PROSITE" id="PS50893"/>
    </source>
</evidence>
<feature type="compositionally biased region" description="Low complexity" evidence="10">
    <location>
        <begin position="526"/>
        <end position="535"/>
    </location>
</feature>
<evidence type="ECO:0000256" key="5">
    <source>
        <dbReference type="ARBA" id="ARBA00022737"/>
    </source>
</evidence>
<dbReference type="FunFam" id="3.40.50.300:FF:000127">
    <property type="entry name" value="Ribose import ATP-binding protein RbsA"/>
    <property type="match status" value="1"/>
</dbReference>
<dbReference type="GO" id="GO:0005886">
    <property type="term" value="C:plasma membrane"/>
    <property type="evidence" value="ECO:0007669"/>
    <property type="project" value="UniProtKB-SubCell"/>
</dbReference>
<evidence type="ECO:0000256" key="8">
    <source>
        <dbReference type="ARBA" id="ARBA00022967"/>
    </source>
</evidence>
<gene>
    <name evidence="12" type="ORF">SOCE26_092490</name>
</gene>
<dbReference type="CDD" id="cd03215">
    <property type="entry name" value="ABC_Carb_Monos_II"/>
    <property type="match status" value="1"/>
</dbReference>
<evidence type="ECO:0000256" key="3">
    <source>
        <dbReference type="ARBA" id="ARBA00022475"/>
    </source>
</evidence>
<protein>
    <submittedName>
        <fullName evidence="12">Heme ABC transporter ATP-binding protein</fullName>
    </submittedName>
</protein>
<dbReference type="Gene3D" id="3.40.50.300">
    <property type="entry name" value="P-loop containing nucleotide triphosphate hydrolases"/>
    <property type="match status" value="2"/>
</dbReference>
<dbReference type="GO" id="GO:0016887">
    <property type="term" value="F:ATP hydrolysis activity"/>
    <property type="evidence" value="ECO:0007669"/>
    <property type="project" value="InterPro"/>
</dbReference>
<dbReference type="SMART" id="SM00382">
    <property type="entry name" value="AAA"/>
    <property type="match status" value="2"/>
</dbReference>
<dbReference type="PROSITE" id="PS00211">
    <property type="entry name" value="ABC_TRANSPORTER_1"/>
    <property type="match status" value="1"/>
</dbReference>
<dbReference type="InterPro" id="IPR003593">
    <property type="entry name" value="AAA+_ATPase"/>
</dbReference>
<sequence>MTLVLEARGITRRFGGVVANDKVDLDLHEGEIHALLGENGAGKSTLMNILYGLMRPDEGEIRRGGRPVAMRSPSDAIALGIGMVHQHFMLIPVFTVAENIVLGAEHVRRGLLDRRRASAEVRELSRRYGLDVDPDARVEDLPVGVQQRVEIIKALYRKAEILILDEPTAVLTPQEAEELFRVLRGLTAQKVSVLFITHKLKEVLAVADRVTVMRAGKVVGAAIPAETDERGLAAMMVGREVVLQVNKAPASPRAVVLDVQGLSVAGRRGHGGGEDVVREVSFSVRAGEILGIAGVQGNGQTELVEAITGLASPRGGRVLLRGRDVTGALPRALIDRGVSHVPEDRQRHGLVLSYSIADNLVLCTYDRPPFAERGVLRDEARDENAARLVKSFDIRAPGPGTPVSALSGGNQQKVILARELSRPVELLVASQPTRGVDVGSIEHIHREIVAARDAGAAVLLVSAELDEILALSDRIAVMYRGGIVAMRDAGVVSRTELGMLMAGVQPGEAGAQGAAGEGAAGGEAGAQGAAGEAAP</sequence>
<name>A0A2L0F819_SORCE</name>
<dbReference type="SUPFAM" id="SSF52540">
    <property type="entry name" value="P-loop containing nucleoside triphosphate hydrolases"/>
    <property type="match status" value="2"/>
</dbReference>
<keyword evidence="6" id="KW-0547">Nucleotide-binding</keyword>
<evidence type="ECO:0000256" key="6">
    <source>
        <dbReference type="ARBA" id="ARBA00022741"/>
    </source>
</evidence>
<dbReference type="PANTHER" id="PTHR43790:SF4">
    <property type="entry name" value="GUANOSINE IMPORT ATP-BINDING PROTEIN NUPO"/>
    <property type="match status" value="1"/>
</dbReference>
<dbReference type="InterPro" id="IPR017871">
    <property type="entry name" value="ABC_transporter-like_CS"/>
</dbReference>
<keyword evidence="5" id="KW-0677">Repeat</keyword>
<dbReference type="CDD" id="cd03216">
    <property type="entry name" value="ABC_Carb_Monos_I"/>
    <property type="match status" value="1"/>
</dbReference>
<keyword evidence="4" id="KW-0762">Sugar transport</keyword>
<dbReference type="Pfam" id="PF00005">
    <property type="entry name" value="ABC_tran"/>
    <property type="match status" value="2"/>
</dbReference>
<evidence type="ECO:0000256" key="4">
    <source>
        <dbReference type="ARBA" id="ARBA00022597"/>
    </source>
</evidence>
<dbReference type="InterPro" id="IPR050107">
    <property type="entry name" value="ABC_carbohydrate_import_ATPase"/>
</dbReference>
<evidence type="ECO:0000256" key="2">
    <source>
        <dbReference type="ARBA" id="ARBA00022448"/>
    </source>
</evidence>
<proteinExistence type="predicted"/>
<organism evidence="12 13">
    <name type="scientific">Sorangium cellulosum</name>
    <name type="common">Polyangium cellulosum</name>
    <dbReference type="NCBI Taxonomy" id="56"/>
    <lineage>
        <taxon>Bacteria</taxon>
        <taxon>Pseudomonadati</taxon>
        <taxon>Myxococcota</taxon>
        <taxon>Polyangia</taxon>
        <taxon>Polyangiales</taxon>
        <taxon>Polyangiaceae</taxon>
        <taxon>Sorangium</taxon>
    </lineage>
</organism>
<accession>A0A2L0F819</accession>
<dbReference type="InterPro" id="IPR003439">
    <property type="entry name" value="ABC_transporter-like_ATP-bd"/>
</dbReference>
<feature type="region of interest" description="Disordered" evidence="10">
    <location>
        <begin position="511"/>
        <end position="535"/>
    </location>
</feature>
<dbReference type="AlphaFoldDB" id="A0A2L0F819"/>